<protein>
    <submittedName>
        <fullName evidence="11">Origin recognition complex subunit 5-like isoform X1</fullName>
    </submittedName>
</protein>
<evidence type="ECO:0000259" key="8">
    <source>
        <dbReference type="Pfam" id="PF14630"/>
    </source>
</evidence>
<keyword evidence="10" id="KW-1185">Reference proteome</keyword>
<comment type="subcellular location">
    <subcellularLocation>
        <location evidence="1">Nucleus</location>
    </subcellularLocation>
</comment>
<evidence type="ECO:0000259" key="9">
    <source>
        <dbReference type="Pfam" id="PF21639"/>
    </source>
</evidence>
<evidence type="ECO:0000259" key="7">
    <source>
        <dbReference type="Pfam" id="PF13191"/>
    </source>
</evidence>
<dbReference type="PANTHER" id="PTHR12705:SF0">
    <property type="entry name" value="ORIGIN RECOGNITION COMPLEX SUBUNIT 5"/>
    <property type="match status" value="1"/>
</dbReference>
<evidence type="ECO:0000256" key="4">
    <source>
        <dbReference type="ARBA" id="ARBA00022741"/>
    </source>
</evidence>
<keyword evidence="3" id="KW-0235">DNA replication</keyword>
<dbReference type="InterPro" id="IPR020796">
    <property type="entry name" value="ORC5"/>
</dbReference>
<dbReference type="Proteomes" id="UP000694941">
    <property type="component" value="Unplaced"/>
</dbReference>
<organism evidence="10 11">
    <name type="scientific">Limulus polyphemus</name>
    <name type="common">Atlantic horseshoe crab</name>
    <dbReference type="NCBI Taxonomy" id="6850"/>
    <lineage>
        <taxon>Eukaryota</taxon>
        <taxon>Metazoa</taxon>
        <taxon>Ecdysozoa</taxon>
        <taxon>Arthropoda</taxon>
        <taxon>Chelicerata</taxon>
        <taxon>Merostomata</taxon>
        <taxon>Xiphosura</taxon>
        <taxon>Limulidae</taxon>
        <taxon>Limulus</taxon>
    </lineage>
</organism>
<evidence type="ECO:0000313" key="11">
    <source>
        <dbReference type="RefSeq" id="XP_013773554.1"/>
    </source>
</evidence>
<sequence>MDHIEVGNQCCSPRIEGIQKIQQSVRARKKQMEVLLGLLGEEDEVPCDCIFVYGHEATGKSYLLSKILEEFEVPYAWINCVEIYSQRLLYEGILSQLFSSTYTVTTLRCDNMCDFIRMFKQEAQAMNLKKMYIILDNAEKLRNFEPTLLAALMRLQELTRLDLSVILISEIIWEKFRCGIGLCEPLQLHFPQYNREEVLEILSLDCPPGYSEEFYTAYLRVVLSVFYLVTRNLRELRYLALLNFPKYCEPIKCGTVSESDQHKLWKNIEPHLKEALNTVYLREVSSFQWENYHTKDAVGPAKKVGDLTQSFNRAAVELPFYSKFLLIASYLASYNPARTDKKFFVKNQGKVKKKKINLRKDQPKRHILGPKPFPLDRMMAIFYSIVEEQVPPTSMIFSQITTLVTLRLLATTSNEEELGTPKYKCLVGLEFIRNVSQTVKFDILSYLNDFI</sequence>
<evidence type="ECO:0000256" key="3">
    <source>
        <dbReference type="ARBA" id="ARBA00022705"/>
    </source>
</evidence>
<dbReference type="Gene3D" id="3.40.50.300">
    <property type="entry name" value="P-loop containing nucleotide triphosphate hydrolases"/>
    <property type="match status" value="1"/>
</dbReference>
<evidence type="ECO:0000256" key="1">
    <source>
        <dbReference type="ARBA" id="ARBA00004123"/>
    </source>
</evidence>
<dbReference type="InterPro" id="IPR041664">
    <property type="entry name" value="AAA_16"/>
</dbReference>
<accession>A0ABM1B2M9</accession>
<keyword evidence="5" id="KW-0067">ATP-binding</keyword>
<dbReference type="Pfam" id="PF14630">
    <property type="entry name" value="ORC5_C"/>
    <property type="match status" value="1"/>
</dbReference>
<dbReference type="InterPro" id="IPR048866">
    <property type="entry name" value="ORC5_lid"/>
</dbReference>
<dbReference type="Pfam" id="PF21639">
    <property type="entry name" value="ORC5_lid"/>
    <property type="match status" value="1"/>
</dbReference>
<dbReference type="RefSeq" id="XP_013773554.1">
    <property type="nucleotide sequence ID" value="XM_013918100.2"/>
</dbReference>
<dbReference type="GeneID" id="106458579"/>
<proteinExistence type="inferred from homology"/>
<evidence type="ECO:0000256" key="5">
    <source>
        <dbReference type="ARBA" id="ARBA00022840"/>
    </source>
</evidence>
<keyword evidence="6" id="KW-0539">Nucleus</keyword>
<feature type="domain" description="ORC5 lid" evidence="9">
    <location>
        <begin position="215"/>
        <end position="282"/>
    </location>
</feature>
<comment type="similarity">
    <text evidence="2">Belongs to the ORC5 family.</text>
</comment>
<dbReference type="SUPFAM" id="SSF52540">
    <property type="entry name" value="P-loop containing nucleoside triphosphate hydrolases"/>
    <property type="match status" value="1"/>
</dbReference>
<feature type="domain" description="Origin recognition complex subunit 5 C-terminal" evidence="8">
    <location>
        <begin position="318"/>
        <end position="447"/>
    </location>
</feature>
<evidence type="ECO:0000256" key="6">
    <source>
        <dbReference type="ARBA" id="ARBA00023242"/>
    </source>
</evidence>
<dbReference type="InterPro" id="IPR027417">
    <property type="entry name" value="P-loop_NTPase"/>
</dbReference>
<dbReference type="InterPro" id="IPR047088">
    <property type="entry name" value="ORC5_C"/>
</dbReference>
<dbReference type="PANTHER" id="PTHR12705">
    <property type="entry name" value="ORIGIN RECOGNITION COMPLEX SUBUNIT 5"/>
    <property type="match status" value="1"/>
</dbReference>
<dbReference type="Pfam" id="PF13191">
    <property type="entry name" value="AAA_16"/>
    <property type="match status" value="1"/>
</dbReference>
<evidence type="ECO:0000256" key="2">
    <source>
        <dbReference type="ARBA" id="ARBA00006269"/>
    </source>
</evidence>
<evidence type="ECO:0000313" key="10">
    <source>
        <dbReference type="Proteomes" id="UP000694941"/>
    </source>
</evidence>
<name>A0ABM1B2M9_LIMPO</name>
<reference evidence="11" key="1">
    <citation type="submission" date="2025-08" db="UniProtKB">
        <authorList>
            <consortium name="RefSeq"/>
        </authorList>
    </citation>
    <scope>IDENTIFICATION</scope>
    <source>
        <tissue evidence="11">Muscle</tissue>
    </source>
</reference>
<feature type="domain" description="Orc1-like AAA ATPase" evidence="7">
    <location>
        <begin position="27"/>
        <end position="165"/>
    </location>
</feature>
<gene>
    <name evidence="11" type="primary">LOC106458579</name>
</gene>
<keyword evidence="4" id="KW-0547">Nucleotide-binding</keyword>